<evidence type="ECO:0000313" key="3">
    <source>
        <dbReference type="Proteomes" id="UP000821866"/>
    </source>
</evidence>
<reference evidence="2" key="2">
    <citation type="submission" date="2021-09" db="EMBL/GenBank/DDBJ databases">
        <authorList>
            <person name="Jia N."/>
            <person name="Wang J."/>
            <person name="Shi W."/>
            <person name="Du L."/>
            <person name="Sun Y."/>
            <person name="Zhan W."/>
            <person name="Jiang J."/>
            <person name="Wang Q."/>
            <person name="Zhang B."/>
            <person name="Ji P."/>
            <person name="Sakyi L.B."/>
            <person name="Cui X."/>
            <person name="Yuan T."/>
            <person name="Jiang B."/>
            <person name="Yang W."/>
            <person name="Lam T.T.-Y."/>
            <person name="Chang Q."/>
            <person name="Ding S."/>
            <person name="Wang X."/>
            <person name="Zhu J."/>
            <person name="Ruan X."/>
            <person name="Zhao L."/>
            <person name="Wei J."/>
            <person name="Que T."/>
            <person name="Du C."/>
            <person name="Cheng J."/>
            <person name="Dai P."/>
            <person name="Han X."/>
            <person name="Huang E."/>
            <person name="Gao Y."/>
            <person name="Liu J."/>
            <person name="Shao H."/>
            <person name="Ye R."/>
            <person name="Li L."/>
            <person name="Wei W."/>
            <person name="Wang X."/>
            <person name="Wang C."/>
            <person name="Huo Q."/>
            <person name="Li W."/>
            <person name="Guo W."/>
            <person name="Chen H."/>
            <person name="Chen S."/>
            <person name="Zhou L."/>
            <person name="Zhou L."/>
            <person name="Ni X."/>
            <person name="Tian J."/>
            <person name="Zhou Y."/>
            <person name="Sheng Y."/>
            <person name="Liu T."/>
            <person name="Pan Y."/>
            <person name="Xia L."/>
            <person name="Li J."/>
            <person name="Zhao F."/>
            <person name="Cao W."/>
        </authorList>
    </citation>
    <scope>NUCLEOTIDE SEQUENCE</scope>
    <source>
        <strain evidence="2">Rmic-2018</strain>
        <tissue evidence="2">Larvae</tissue>
    </source>
</reference>
<dbReference type="Proteomes" id="UP000821866">
    <property type="component" value="Chromosome 1"/>
</dbReference>
<protein>
    <submittedName>
        <fullName evidence="2">Uncharacterized protein</fullName>
    </submittedName>
</protein>
<keyword evidence="3" id="KW-1185">Reference proteome</keyword>
<reference evidence="2" key="1">
    <citation type="journal article" date="2020" name="Cell">
        <title>Large-Scale Comparative Analyses of Tick Genomes Elucidate Their Genetic Diversity and Vector Capacities.</title>
        <authorList>
            <consortium name="Tick Genome and Microbiome Consortium (TIGMIC)"/>
            <person name="Jia N."/>
            <person name="Wang J."/>
            <person name="Shi W."/>
            <person name="Du L."/>
            <person name="Sun Y."/>
            <person name="Zhan W."/>
            <person name="Jiang J.F."/>
            <person name="Wang Q."/>
            <person name="Zhang B."/>
            <person name="Ji P."/>
            <person name="Bell-Sakyi L."/>
            <person name="Cui X.M."/>
            <person name="Yuan T.T."/>
            <person name="Jiang B.G."/>
            <person name="Yang W.F."/>
            <person name="Lam T.T."/>
            <person name="Chang Q.C."/>
            <person name="Ding S.J."/>
            <person name="Wang X.J."/>
            <person name="Zhu J.G."/>
            <person name="Ruan X.D."/>
            <person name="Zhao L."/>
            <person name="Wei J.T."/>
            <person name="Ye R.Z."/>
            <person name="Que T.C."/>
            <person name="Du C.H."/>
            <person name="Zhou Y.H."/>
            <person name="Cheng J.X."/>
            <person name="Dai P.F."/>
            <person name="Guo W.B."/>
            <person name="Han X.H."/>
            <person name="Huang E.J."/>
            <person name="Li L.F."/>
            <person name="Wei W."/>
            <person name="Gao Y.C."/>
            <person name="Liu J.Z."/>
            <person name="Shao H.Z."/>
            <person name="Wang X."/>
            <person name="Wang C.C."/>
            <person name="Yang T.C."/>
            <person name="Huo Q.B."/>
            <person name="Li W."/>
            <person name="Chen H.Y."/>
            <person name="Chen S.E."/>
            <person name="Zhou L.G."/>
            <person name="Ni X.B."/>
            <person name="Tian J.H."/>
            <person name="Sheng Y."/>
            <person name="Liu T."/>
            <person name="Pan Y.S."/>
            <person name="Xia L.Y."/>
            <person name="Li J."/>
            <person name="Zhao F."/>
            <person name="Cao W.C."/>
        </authorList>
    </citation>
    <scope>NUCLEOTIDE SEQUENCE</scope>
    <source>
        <strain evidence="2">Rmic-2018</strain>
    </source>
</reference>
<organism evidence="2 3">
    <name type="scientific">Rhipicephalus microplus</name>
    <name type="common">Cattle tick</name>
    <name type="synonym">Boophilus microplus</name>
    <dbReference type="NCBI Taxonomy" id="6941"/>
    <lineage>
        <taxon>Eukaryota</taxon>
        <taxon>Metazoa</taxon>
        <taxon>Ecdysozoa</taxon>
        <taxon>Arthropoda</taxon>
        <taxon>Chelicerata</taxon>
        <taxon>Arachnida</taxon>
        <taxon>Acari</taxon>
        <taxon>Parasitiformes</taxon>
        <taxon>Ixodida</taxon>
        <taxon>Ixodoidea</taxon>
        <taxon>Ixodidae</taxon>
        <taxon>Rhipicephalinae</taxon>
        <taxon>Rhipicephalus</taxon>
        <taxon>Boophilus</taxon>
    </lineage>
</organism>
<feature type="compositionally biased region" description="Basic and acidic residues" evidence="1">
    <location>
        <begin position="196"/>
        <end position="213"/>
    </location>
</feature>
<feature type="compositionally biased region" description="Polar residues" evidence="1">
    <location>
        <begin position="97"/>
        <end position="118"/>
    </location>
</feature>
<feature type="region of interest" description="Disordered" evidence="1">
    <location>
        <begin position="185"/>
        <end position="226"/>
    </location>
</feature>
<evidence type="ECO:0000313" key="2">
    <source>
        <dbReference type="EMBL" id="KAH8038934.1"/>
    </source>
</evidence>
<feature type="compositionally biased region" description="Acidic residues" evidence="1">
    <location>
        <begin position="53"/>
        <end position="62"/>
    </location>
</feature>
<proteinExistence type="predicted"/>
<name>A0A9J6EWX5_RHIMP</name>
<sequence length="683" mass="74959">MASTPASRSPSDGDLKNVSYLAVSAGVQDASLASVDDEFDDSKCTYVKVDSVDSEVEDENGLDDGKAVIGAPSPDELGLIAEEPEDELEETSKISEVRNSFSSMTHESSKTESNSVLSSAGEFRPQESLSSKSDIKDSSNAEEKGNGLRFSGNIVDAAARLTAGLNAPVDGQSLECHSEDSKHCVLDNESAGQNSHKQDEQKDSTDAALRLDDLSDAETNESETKSVESVIFVKDGTVTLPNTNGQSAKEAILDTIVRSANGKENSLETVGMFGTSDRLKEELILNEKSRDVAKSQEKHSENKEDTSFCLNVNDSIKTPKHALVLDSESTSSTGDHETCGAESKSEQFSLHAGDLQGARHAHKDLTESLKGIALKNEHVFSEAGLSHQEELRNFEDSPELMKDSAVHTPNVSDSIEQVLKDASKANVSSATSKYTFHNEEKASVQVGKEQASTVNECGWNEPDLFASEQLERSSIDVPRLRALKFSQLLQAGTLTEESTFQYVTRLTSVGQVSEKTQESVTSITDDSLLSRNVARTKKASAGEDGAQRENPDVPGDYKNGFEKILKLGDALKQDSCQSTELRFLTNTEVDVQNILKCFTNDEEPWKQTSKTVSSIINDTTLRKSVLDDDVRVTRDVEKRDEHLREIGLKEFREDVVERFDKLALKMVLDFKLRERLFLITFRR</sequence>
<evidence type="ECO:0000256" key="1">
    <source>
        <dbReference type="SAM" id="MobiDB-lite"/>
    </source>
</evidence>
<comment type="caution">
    <text evidence="2">The sequence shown here is derived from an EMBL/GenBank/DDBJ whole genome shotgun (WGS) entry which is preliminary data.</text>
</comment>
<accession>A0A9J6EWX5</accession>
<gene>
    <name evidence="2" type="ORF">HPB51_004046</name>
</gene>
<feature type="region of interest" description="Disordered" evidence="1">
    <location>
        <begin position="53"/>
        <end position="150"/>
    </location>
</feature>
<feature type="region of interest" description="Disordered" evidence="1">
    <location>
        <begin position="536"/>
        <end position="555"/>
    </location>
</feature>
<dbReference type="AlphaFoldDB" id="A0A9J6EWX5"/>
<feature type="compositionally biased region" description="Basic and acidic residues" evidence="1">
    <location>
        <begin position="133"/>
        <end position="146"/>
    </location>
</feature>
<dbReference type="EMBL" id="JABSTU010000001">
    <property type="protein sequence ID" value="KAH8038934.1"/>
    <property type="molecule type" value="Genomic_DNA"/>
</dbReference>